<feature type="transmembrane region" description="Helical" evidence="1">
    <location>
        <begin position="390"/>
        <end position="416"/>
    </location>
</feature>
<feature type="transmembrane region" description="Helical" evidence="1">
    <location>
        <begin position="209"/>
        <end position="230"/>
    </location>
</feature>
<keyword evidence="1" id="KW-0472">Membrane</keyword>
<accession>A0A4Q7PH78</accession>
<keyword evidence="1" id="KW-0812">Transmembrane</keyword>
<protein>
    <recommendedName>
        <fullName evidence="4">DoxX-like protein</fullName>
    </recommendedName>
</protein>
<feature type="transmembrane region" description="Helical" evidence="1">
    <location>
        <begin position="311"/>
        <end position="331"/>
    </location>
</feature>
<keyword evidence="1" id="KW-1133">Transmembrane helix</keyword>
<dbReference type="Proteomes" id="UP000292262">
    <property type="component" value="Unassembled WGS sequence"/>
</dbReference>
<feature type="transmembrane region" description="Helical" evidence="1">
    <location>
        <begin position="448"/>
        <end position="465"/>
    </location>
</feature>
<gene>
    <name evidence="2" type="ORF">EV197_0337</name>
</gene>
<feature type="transmembrane region" description="Helical" evidence="1">
    <location>
        <begin position="495"/>
        <end position="514"/>
    </location>
</feature>
<organism evidence="2 3">
    <name type="scientific">Aquimarina brevivitae</name>
    <dbReference type="NCBI Taxonomy" id="323412"/>
    <lineage>
        <taxon>Bacteria</taxon>
        <taxon>Pseudomonadati</taxon>
        <taxon>Bacteroidota</taxon>
        <taxon>Flavobacteriia</taxon>
        <taxon>Flavobacteriales</taxon>
        <taxon>Flavobacteriaceae</taxon>
        <taxon>Aquimarina</taxon>
    </lineage>
</organism>
<evidence type="ECO:0008006" key="4">
    <source>
        <dbReference type="Google" id="ProtNLM"/>
    </source>
</evidence>
<proteinExistence type="predicted"/>
<dbReference type="AlphaFoldDB" id="A0A4Q7PH78"/>
<evidence type="ECO:0000313" key="3">
    <source>
        <dbReference type="Proteomes" id="UP000292262"/>
    </source>
</evidence>
<reference evidence="2 3" key="1">
    <citation type="submission" date="2019-02" db="EMBL/GenBank/DDBJ databases">
        <title>Genomic Encyclopedia of Type Strains, Phase IV (KMG-IV): sequencing the most valuable type-strain genomes for metagenomic binning, comparative biology and taxonomic classification.</title>
        <authorList>
            <person name="Goeker M."/>
        </authorList>
    </citation>
    <scope>NUCLEOTIDE SEQUENCE [LARGE SCALE GENOMIC DNA]</scope>
    <source>
        <strain evidence="2 3">DSM 17196</strain>
    </source>
</reference>
<dbReference type="Gene3D" id="2.60.120.260">
    <property type="entry name" value="Galactose-binding domain-like"/>
    <property type="match status" value="1"/>
</dbReference>
<dbReference type="RefSeq" id="WP_130284991.1">
    <property type="nucleotide sequence ID" value="NZ_SGXE01000001.1"/>
</dbReference>
<name>A0A4Q7PH78_9FLAO</name>
<evidence type="ECO:0000256" key="1">
    <source>
        <dbReference type="SAM" id="Phobius"/>
    </source>
</evidence>
<feature type="transmembrane region" description="Helical" evidence="1">
    <location>
        <begin position="351"/>
        <end position="370"/>
    </location>
</feature>
<keyword evidence="3" id="KW-1185">Reference proteome</keyword>
<sequence length="654" mass="75564">MKKILVLLFTIFISLYTYSQKIKEFSRDWTSFSQSVTVATDTLKRFKVVAYVKLITEDDNAWAGVWARVDNKPNQGRGFFDNMSKRPIKSNEWAEYTLEGTIDQKSERLVFGGICTRNGKFYFDKFEVFIEDDNGKFDQVTIENPSFEDEIVNNIIPAWNPGIKKGEINLVREFKFSTTEDSVEGNYAVLIEGKGISSNIGSSEAALPYIGYFIGTVYLLIIVFVLITYFSSTENKNWSLLSRIGFRFSFIYFLLFIIFQNNGAYPLFQLISQFSDKVMQKLAIWFGESLIRVPYQIKTGPNGSGDTTYDYMVIFVVFTIAILGTIVWSIIDKKRTSYKNLYYVLTTAIRYYVGLMLISYGLVKVIQLQFAAPRFDRLMQSYGESSPMGLAWTFLGFSEGYNLFMGIAEVLAGLLLFRRTMTLGAIITLMTAMNVMAVNYFYDVPVKILSTHLVLMTLFLLARDFKKVMSFFVTHSPVQKLTLIQMPKFGKPMRIGLKIFKGLVLVYALGYGFYSVLKSRTLYGTLAPKPPLYGVYEVTNYVINGDTITNYKSDKLWKNLTFERANRVRIQKINREENYYKVEVDTIQRNIRFFPSGNAVDFFDLKYANEGKSLDFHYIYKNDTISGETRRLDKEDFLLTNRGFHWINEYPYNR</sequence>
<comment type="caution">
    <text evidence="2">The sequence shown here is derived from an EMBL/GenBank/DDBJ whole genome shotgun (WGS) entry which is preliminary data.</text>
</comment>
<dbReference type="EMBL" id="SGXE01000001">
    <property type="protein sequence ID" value="RZS99130.1"/>
    <property type="molecule type" value="Genomic_DNA"/>
</dbReference>
<feature type="transmembrane region" description="Helical" evidence="1">
    <location>
        <begin position="250"/>
        <end position="268"/>
    </location>
</feature>
<evidence type="ECO:0000313" key="2">
    <source>
        <dbReference type="EMBL" id="RZS99130.1"/>
    </source>
</evidence>
<dbReference type="OrthoDB" id="102112at2"/>